<evidence type="ECO:0000256" key="2">
    <source>
        <dbReference type="ARBA" id="ARBA00008711"/>
    </source>
</evidence>
<dbReference type="Gene3D" id="1.10.10.10">
    <property type="entry name" value="Winged helix-like DNA-binding domain superfamily/Winged helix DNA-binding domain"/>
    <property type="match status" value="1"/>
</dbReference>
<proteinExistence type="inferred from homology"/>
<comment type="similarity">
    <text evidence="2">Belongs to the MGMT family.</text>
</comment>
<dbReference type="InterPro" id="IPR001497">
    <property type="entry name" value="MethylDNA_cys_MeTrfase_AS"/>
</dbReference>
<feature type="domain" description="N-acetyltransferase" evidence="12">
    <location>
        <begin position="280"/>
        <end position="426"/>
    </location>
</feature>
<dbReference type="Gene3D" id="3.40.630.30">
    <property type="match status" value="1"/>
</dbReference>
<dbReference type="Proteomes" id="UP000094609">
    <property type="component" value="Chromosome"/>
</dbReference>
<dbReference type="PATRIC" id="fig|1193502.14.peg.1080"/>
<evidence type="ECO:0000256" key="5">
    <source>
        <dbReference type="ARBA" id="ARBA00022679"/>
    </source>
</evidence>
<dbReference type="KEGG" id="shal:SHALO_1066"/>
<evidence type="ECO:0000256" key="1">
    <source>
        <dbReference type="ARBA" id="ARBA00001286"/>
    </source>
</evidence>
<dbReference type="CDD" id="cd06445">
    <property type="entry name" value="ATase"/>
    <property type="match status" value="1"/>
</dbReference>
<dbReference type="PANTHER" id="PTHR10815">
    <property type="entry name" value="METHYLATED-DNA--PROTEIN-CYSTEINE METHYLTRANSFERASE"/>
    <property type="match status" value="1"/>
</dbReference>
<dbReference type="InterPro" id="IPR009057">
    <property type="entry name" value="Homeodomain-like_sf"/>
</dbReference>
<evidence type="ECO:0000313" key="14">
    <source>
        <dbReference type="Proteomes" id="UP000094609"/>
    </source>
</evidence>
<sequence>MREMEVLHTNYQLIEKAIKYIDAHFKEQPSIDVIASSIGMSKYHFIRVFKEYVGVTPKQFLHSVTLNYAKEHIKESKSILDSTLDIGLSSVSRLHELFVNLIGVTPKEWREKGRDVIITYGFGITPFGEALIAYTDKGICYLGFIDQNKEAIFTRFKELWENANLIHDDLKAQTYLENIFINNQKYNLLVKGTNLQINVWKALLNLPNGAVTTYQDIANFIEQPKAVRAVASAIGKNHIGYLIPCHRVIAKSGAMSGYSWGIERKKILIAYESAYKENVTQFRTARAEDISDICELHHQFFPHEQESLSKDQTQRNTLLKIIQDATVGDVFVALYENKIIGMASVFYTLSMACGGKMAIVEEVMVDERYHEGDIESSFVNHILSLCKEKGCQKITLLADKNNLHSHIVYEKMGFKKSTITPFHKDG</sequence>
<evidence type="ECO:0000256" key="8">
    <source>
        <dbReference type="ARBA" id="ARBA00023163"/>
    </source>
</evidence>
<dbReference type="SUPFAM" id="SSF46767">
    <property type="entry name" value="Methylated DNA-protein cysteine methyltransferase, C-terminal domain"/>
    <property type="match status" value="1"/>
</dbReference>
<dbReference type="SMART" id="SM00342">
    <property type="entry name" value="HTH_ARAC"/>
    <property type="match status" value="1"/>
</dbReference>
<evidence type="ECO:0000256" key="10">
    <source>
        <dbReference type="ARBA" id="ARBA00049348"/>
    </source>
</evidence>
<dbReference type="EC" id="2.1.1.63" evidence="3"/>
<reference evidence="14" key="1">
    <citation type="submission" date="2016-08" db="EMBL/GenBank/DDBJ databases">
        <title>Complete genome sequence of the organohalide-respiring Epsilonproteobacterium Sulfurospirillum halorespirans.</title>
        <authorList>
            <person name="Goris T."/>
            <person name="Zimmermann J."/>
            <person name="Schenz B."/>
            <person name="Lemos M."/>
            <person name="Hackermueller J."/>
            <person name="Diekert G."/>
        </authorList>
    </citation>
    <scope>NUCLEOTIDE SEQUENCE [LARGE SCALE GENOMIC DNA]</scope>
    <source>
        <strain>DSM 13726</strain>
        <strain evidence="14">PCE-M2</strain>
    </source>
</reference>
<dbReference type="Gene3D" id="3.30.160.70">
    <property type="entry name" value="Methylated DNA-protein cysteine methyltransferase domain"/>
    <property type="match status" value="1"/>
</dbReference>
<comment type="catalytic activity">
    <reaction evidence="1">
        <text>a 4-O-methyl-thymidine in DNA + L-cysteinyl-[protein] = a thymidine in DNA + S-methyl-L-cysteinyl-[protein]</text>
        <dbReference type="Rhea" id="RHEA:53428"/>
        <dbReference type="Rhea" id="RHEA-COMP:10131"/>
        <dbReference type="Rhea" id="RHEA-COMP:10132"/>
        <dbReference type="Rhea" id="RHEA-COMP:13555"/>
        <dbReference type="Rhea" id="RHEA-COMP:13556"/>
        <dbReference type="ChEBI" id="CHEBI:29950"/>
        <dbReference type="ChEBI" id="CHEBI:82612"/>
        <dbReference type="ChEBI" id="CHEBI:137386"/>
        <dbReference type="ChEBI" id="CHEBI:137387"/>
        <dbReference type="EC" id="2.1.1.63"/>
    </reaction>
</comment>
<keyword evidence="8" id="KW-0804">Transcription</keyword>
<evidence type="ECO:0000259" key="11">
    <source>
        <dbReference type="PROSITE" id="PS01124"/>
    </source>
</evidence>
<name>A0A1D7TIQ0_9BACT</name>
<evidence type="ECO:0000259" key="12">
    <source>
        <dbReference type="PROSITE" id="PS51186"/>
    </source>
</evidence>
<organism evidence="13 14">
    <name type="scientific">Sulfurospirillum halorespirans DSM 13726</name>
    <dbReference type="NCBI Taxonomy" id="1193502"/>
    <lineage>
        <taxon>Bacteria</taxon>
        <taxon>Pseudomonadati</taxon>
        <taxon>Campylobacterota</taxon>
        <taxon>Epsilonproteobacteria</taxon>
        <taxon>Campylobacterales</taxon>
        <taxon>Sulfurospirillaceae</taxon>
        <taxon>Sulfurospirillum</taxon>
    </lineage>
</organism>
<evidence type="ECO:0000256" key="9">
    <source>
        <dbReference type="ARBA" id="ARBA00023204"/>
    </source>
</evidence>
<evidence type="ECO:0000256" key="3">
    <source>
        <dbReference type="ARBA" id="ARBA00011918"/>
    </source>
</evidence>
<dbReference type="NCBIfam" id="TIGR00589">
    <property type="entry name" value="ogt"/>
    <property type="match status" value="1"/>
</dbReference>
<keyword evidence="5 13" id="KW-0808">Transferase</keyword>
<dbReference type="SUPFAM" id="SSF53155">
    <property type="entry name" value="Methylated DNA-protein cysteine methyltransferase domain"/>
    <property type="match status" value="1"/>
</dbReference>
<evidence type="ECO:0000313" key="13">
    <source>
        <dbReference type="EMBL" id="AOO64846.1"/>
    </source>
</evidence>
<dbReference type="CDD" id="cd04301">
    <property type="entry name" value="NAT_SF"/>
    <property type="match status" value="1"/>
</dbReference>
<gene>
    <name evidence="13" type="ORF">SHALO_1066</name>
</gene>
<protein>
    <recommendedName>
        <fullName evidence="3">methylated-DNA--[protein]-cysteine S-methyltransferase</fullName>
        <ecNumber evidence="3">2.1.1.63</ecNumber>
    </recommendedName>
</protein>
<feature type="domain" description="HTH araC/xylS-type" evidence="11">
    <location>
        <begin position="15"/>
        <end position="112"/>
    </location>
</feature>
<evidence type="ECO:0000256" key="6">
    <source>
        <dbReference type="ARBA" id="ARBA00022763"/>
    </source>
</evidence>
<dbReference type="Pfam" id="PF12833">
    <property type="entry name" value="HTH_18"/>
    <property type="match status" value="1"/>
</dbReference>
<dbReference type="Gene3D" id="1.10.10.60">
    <property type="entry name" value="Homeodomain-like"/>
    <property type="match status" value="1"/>
</dbReference>
<comment type="catalytic activity">
    <reaction evidence="10">
        <text>a 6-O-methyl-2'-deoxyguanosine in DNA + L-cysteinyl-[protein] = S-methyl-L-cysteinyl-[protein] + a 2'-deoxyguanosine in DNA</text>
        <dbReference type="Rhea" id="RHEA:24000"/>
        <dbReference type="Rhea" id="RHEA-COMP:10131"/>
        <dbReference type="Rhea" id="RHEA-COMP:10132"/>
        <dbReference type="Rhea" id="RHEA-COMP:11367"/>
        <dbReference type="Rhea" id="RHEA-COMP:11368"/>
        <dbReference type="ChEBI" id="CHEBI:29950"/>
        <dbReference type="ChEBI" id="CHEBI:82612"/>
        <dbReference type="ChEBI" id="CHEBI:85445"/>
        <dbReference type="ChEBI" id="CHEBI:85448"/>
        <dbReference type="EC" id="2.1.1.63"/>
    </reaction>
</comment>
<dbReference type="PROSITE" id="PS01124">
    <property type="entry name" value="HTH_ARAC_FAMILY_2"/>
    <property type="match status" value="1"/>
</dbReference>
<dbReference type="InterPro" id="IPR016181">
    <property type="entry name" value="Acyl_CoA_acyltransferase"/>
</dbReference>
<dbReference type="Pfam" id="PF01035">
    <property type="entry name" value="DNA_binding_1"/>
    <property type="match status" value="1"/>
</dbReference>
<keyword evidence="9" id="KW-0234">DNA repair</keyword>
<dbReference type="FunFam" id="1.10.10.10:FF:000214">
    <property type="entry name" value="Methylated-DNA--protein-cysteine methyltransferase"/>
    <property type="match status" value="1"/>
</dbReference>
<dbReference type="PROSITE" id="PS00374">
    <property type="entry name" value="MGMT"/>
    <property type="match status" value="1"/>
</dbReference>
<dbReference type="GO" id="GO:0006281">
    <property type="term" value="P:DNA repair"/>
    <property type="evidence" value="ECO:0007669"/>
    <property type="project" value="UniProtKB-KW"/>
</dbReference>
<dbReference type="InterPro" id="IPR036388">
    <property type="entry name" value="WH-like_DNA-bd_sf"/>
</dbReference>
<dbReference type="InterPro" id="IPR036631">
    <property type="entry name" value="MGMT_N_sf"/>
</dbReference>
<dbReference type="InterPro" id="IPR036217">
    <property type="entry name" value="MethylDNA_cys_MeTrfase_DNAb"/>
</dbReference>
<dbReference type="AlphaFoldDB" id="A0A1D7TIQ0"/>
<dbReference type="RefSeq" id="WP_084010746.1">
    <property type="nucleotide sequence ID" value="NZ_CP017111.1"/>
</dbReference>
<dbReference type="EMBL" id="CP017111">
    <property type="protein sequence ID" value="AOO64846.1"/>
    <property type="molecule type" value="Genomic_DNA"/>
</dbReference>
<dbReference type="GO" id="GO:0016747">
    <property type="term" value="F:acyltransferase activity, transferring groups other than amino-acyl groups"/>
    <property type="evidence" value="ECO:0007669"/>
    <property type="project" value="InterPro"/>
</dbReference>
<dbReference type="STRING" id="1193502.SHALO_1066"/>
<keyword evidence="6" id="KW-0227">DNA damage</keyword>
<dbReference type="PROSITE" id="PS51186">
    <property type="entry name" value="GNAT"/>
    <property type="match status" value="1"/>
</dbReference>
<evidence type="ECO:0000256" key="4">
    <source>
        <dbReference type="ARBA" id="ARBA00022603"/>
    </source>
</evidence>
<evidence type="ECO:0000256" key="7">
    <source>
        <dbReference type="ARBA" id="ARBA00023015"/>
    </source>
</evidence>
<dbReference type="GO" id="GO:0003700">
    <property type="term" value="F:DNA-binding transcription factor activity"/>
    <property type="evidence" value="ECO:0007669"/>
    <property type="project" value="InterPro"/>
</dbReference>
<dbReference type="GO" id="GO:0003908">
    <property type="term" value="F:methylated-DNA-[protein]-cysteine S-methyltransferase activity"/>
    <property type="evidence" value="ECO:0007669"/>
    <property type="project" value="UniProtKB-EC"/>
</dbReference>
<keyword evidence="14" id="KW-1185">Reference proteome</keyword>
<dbReference type="InterPro" id="IPR018060">
    <property type="entry name" value="HTH_AraC"/>
</dbReference>
<dbReference type="Pfam" id="PF00583">
    <property type="entry name" value="Acetyltransf_1"/>
    <property type="match status" value="1"/>
</dbReference>
<accession>A0A1D7TIQ0</accession>
<dbReference type="SUPFAM" id="SSF55729">
    <property type="entry name" value="Acyl-CoA N-acyltransferases (Nat)"/>
    <property type="match status" value="1"/>
</dbReference>
<dbReference type="GO" id="GO:0043565">
    <property type="term" value="F:sequence-specific DNA binding"/>
    <property type="evidence" value="ECO:0007669"/>
    <property type="project" value="InterPro"/>
</dbReference>
<keyword evidence="4 13" id="KW-0489">Methyltransferase</keyword>
<dbReference type="InterPro" id="IPR000182">
    <property type="entry name" value="GNAT_dom"/>
</dbReference>
<dbReference type="InterPro" id="IPR014048">
    <property type="entry name" value="MethylDNA_cys_MeTrfase_DNA-bd"/>
</dbReference>
<dbReference type="GO" id="GO:0032259">
    <property type="term" value="P:methylation"/>
    <property type="evidence" value="ECO:0007669"/>
    <property type="project" value="UniProtKB-KW"/>
</dbReference>
<keyword evidence="7" id="KW-0805">Transcription regulation</keyword>
<dbReference type="SUPFAM" id="SSF46689">
    <property type="entry name" value="Homeodomain-like"/>
    <property type="match status" value="1"/>
</dbReference>
<dbReference type="PANTHER" id="PTHR10815:SF13">
    <property type="entry name" value="METHYLATED-DNA--PROTEIN-CYSTEINE METHYLTRANSFERASE"/>
    <property type="match status" value="1"/>
</dbReference>